<protein>
    <recommendedName>
        <fullName evidence="3">Sialate O-acetylesterase domain-containing protein</fullName>
    </recommendedName>
</protein>
<evidence type="ECO:0000313" key="1">
    <source>
        <dbReference type="EMBL" id="QBX34580.1"/>
    </source>
</evidence>
<proteinExistence type="predicted"/>
<dbReference type="SUPFAM" id="SSF52266">
    <property type="entry name" value="SGNH hydrolase"/>
    <property type="match status" value="1"/>
</dbReference>
<accession>A0A4P7HLN4</accession>
<dbReference type="EMBL" id="CP038439">
    <property type="protein sequence ID" value="QBX34580.1"/>
    <property type="molecule type" value="Genomic_DNA"/>
</dbReference>
<dbReference type="InterPro" id="IPR036514">
    <property type="entry name" value="SGNH_hydro_sf"/>
</dbReference>
<dbReference type="GO" id="GO:0016788">
    <property type="term" value="F:hydrolase activity, acting on ester bonds"/>
    <property type="evidence" value="ECO:0007669"/>
    <property type="project" value="UniProtKB-ARBA"/>
</dbReference>
<gene>
    <name evidence="1" type="ORF">E4191_07550</name>
</gene>
<dbReference type="Proteomes" id="UP000296374">
    <property type="component" value="Chromosome"/>
</dbReference>
<dbReference type="RefSeq" id="WP_135312869.1">
    <property type="nucleotide sequence ID" value="NZ_CP038439.1"/>
</dbReference>
<dbReference type="KEGG" id="plia:E4191_07550"/>
<reference evidence="2" key="1">
    <citation type="submission" date="2019-03" db="EMBL/GenBank/DDBJ databases">
        <authorList>
            <person name="Li J."/>
        </authorList>
    </citation>
    <scope>NUCLEOTIDE SEQUENCE [LARGE SCALE GENOMIC DNA]</scope>
    <source>
        <strain evidence="2">2251</strain>
    </source>
</reference>
<evidence type="ECO:0008006" key="3">
    <source>
        <dbReference type="Google" id="ProtNLM"/>
    </source>
</evidence>
<organism evidence="1 2">
    <name type="scientific">Paracoccus liaowanqingii</name>
    <dbReference type="NCBI Taxonomy" id="2560053"/>
    <lineage>
        <taxon>Bacteria</taxon>
        <taxon>Pseudomonadati</taxon>
        <taxon>Pseudomonadota</taxon>
        <taxon>Alphaproteobacteria</taxon>
        <taxon>Rhodobacterales</taxon>
        <taxon>Paracoccaceae</taxon>
        <taxon>Paracoccus</taxon>
    </lineage>
</organism>
<dbReference type="Gene3D" id="3.40.50.1110">
    <property type="entry name" value="SGNH hydrolase"/>
    <property type="match status" value="1"/>
</dbReference>
<name>A0A4P7HLN4_9RHOB</name>
<sequence>MTRYAVWRGRDGRIDPEDRARFDVAVQTSDTIAARIGEVEAARDVAGDHAEEAGAQADIATDAVVITLAQADAAEISAGLADQRAGAAQTSATTALGFRNETAAMASAAATGARFFETIALGRAAVADGATFGVRLVGPDGVIRPNIYRRDSATTQTLVVTLPNSTEVDSAKLRTEETRAELQKVAGVDNTSFAGENPFELTDSEGNRFLVVDPDFSLSMFGGAKLDVRAQTWPFAFTDMEGNVFAGYRDGRWYFDGQTGDQGGSWLDALDARNRDRSQEITEQIRYGVQLPVTDSSVIVMLGQSLARGQETWPSLSKDPVPGAVMIGGNADSTSISGTYTHVGAYELNPLVANTRSGGSNLTGAQEAALAPGATNFGEIPVIGMVNGLKRWLNRKALRANDGRQLIALSVAVSGRTVEQLSKTPPEGTGDHYGFFTDGVDKALGLAPDAVVPVVGFAQGEYNYVSTHGGDTTRAGYLARLAAYFTDVAADILTAVPNQTEPPLIVSYQTGAAYTRDVDANGQPGLAIGMAQLDLALAGGNVVLACPAYPFTDKGGHLDSNGSRWMGHYMAKAAREIWEGRNFQPVRPLQVTVEGSEVYIHYHVPVAPLVFDTPYVSNSGPVDYPTKGFRVTSADGLSASTIQAVTIERPTIIKITLAAPPPAGALLWYAPQASMQGNGCVRDSDPALASDLYEYVPERGMYPAANIPRLIGKPYPLHNWSIAFCIPVTYSEFL</sequence>
<dbReference type="AlphaFoldDB" id="A0A4P7HLN4"/>
<evidence type="ECO:0000313" key="2">
    <source>
        <dbReference type="Proteomes" id="UP000296374"/>
    </source>
</evidence>